<name>A0ABR2SUN2_9ROSI</name>
<comment type="caution">
    <text evidence="1">The sequence shown here is derived from an EMBL/GenBank/DDBJ whole genome shotgun (WGS) entry which is preliminary data.</text>
</comment>
<organism evidence="1 2">
    <name type="scientific">Hibiscus sabdariffa</name>
    <name type="common">roselle</name>
    <dbReference type="NCBI Taxonomy" id="183260"/>
    <lineage>
        <taxon>Eukaryota</taxon>
        <taxon>Viridiplantae</taxon>
        <taxon>Streptophyta</taxon>
        <taxon>Embryophyta</taxon>
        <taxon>Tracheophyta</taxon>
        <taxon>Spermatophyta</taxon>
        <taxon>Magnoliopsida</taxon>
        <taxon>eudicotyledons</taxon>
        <taxon>Gunneridae</taxon>
        <taxon>Pentapetalae</taxon>
        <taxon>rosids</taxon>
        <taxon>malvids</taxon>
        <taxon>Malvales</taxon>
        <taxon>Malvaceae</taxon>
        <taxon>Malvoideae</taxon>
        <taxon>Hibiscus</taxon>
    </lineage>
</organism>
<dbReference type="InterPro" id="IPR044969">
    <property type="entry name" value="DFO"/>
</dbReference>
<evidence type="ECO:0000313" key="1">
    <source>
        <dbReference type="EMBL" id="KAK9028963.1"/>
    </source>
</evidence>
<keyword evidence="2" id="KW-1185">Reference proteome</keyword>
<accession>A0ABR2SUN2</accession>
<gene>
    <name evidence="1" type="ORF">V6N11_026095</name>
</gene>
<dbReference type="Proteomes" id="UP001396334">
    <property type="component" value="Unassembled WGS sequence"/>
</dbReference>
<sequence>MRKPLESSTSRIEQTPIALEKTRSHSPLLFRINPPHEAYPFSTSLAPSVLNFKHSFGGASHLCGNRCLIVPAIPATTAVSSARVTSAFLASTDVRSLFQLRSTLKQFIRSESLSAIRHIAAKSVDQQLSALEFFVQAFAIIGDIESCLALRYEALVLREHKSQIHHWIQVSPLEWLNFAEQSLENCFYTIAAKACDYALSCLQRNEIARSKADESYENLQLTERISKLKNCALTLSSSRSVQAQAAEYLRKRMSEKCKARPPIRKTAPCAASTLYRNGIKKRNDRKLNLSQRVQLSSSGSESV</sequence>
<dbReference type="PANTHER" id="PTHR37176">
    <property type="entry name" value="F10K1.23"/>
    <property type="match status" value="1"/>
</dbReference>
<protein>
    <submittedName>
        <fullName evidence="1">Uncharacterized protein</fullName>
    </submittedName>
</protein>
<reference evidence="1 2" key="1">
    <citation type="journal article" date="2024" name="G3 (Bethesda)">
        <title>Genome assembly of Hibiscus sabdariffa L. provides insights into metabolisms of medicinal natural products.</title>
        <authorList>
            <person name="Kim T."/>
        </authorList>
    </citation>
    <scope>NUCLEOTIDE SEQUENCE [LARGE SCALE GENOMIC DNA]</scope>
    <source>
        <strain evidence="1">TK-2024</strain>
        <tissue evidence="1">Old leaves</tissue>
    </source>
</reference>
<proteinExistence type="predicted"/>
<evidence type="ECO:0000313" key="2">
    <source>
        <dbReference type="Proteomes" id="UP001396334"/>
    </source>
</evidence>
<dbReference type="PANTHER" id="PTHR37176:SF1">
    <property type="entry name" value="PROTEIN DOUBLE-STRAND BREAK FORMATION"/>
    <property type="match status" value="1"/>
</dbReference>
<dbReference type="EMBL" id="JBBPBN010000011">
    <property type="protein sequence ID" value="KAK9028963.1"/>
    <property type="molecule type" value="Genomic_DNA"/>
</dbReference>